<dbReference type="InParanoid" id="A0A2P5B526"/>
<protein>
    <submittedName>
        <fullName evidence="1">Uncharacterized protein</fullName>
    </submittedName>
</protein>
<evidence type="ECO:0000313" key="2">
    <source>
        <dbReference type="Proteomes" id="UP000237000"/>
    </source>
</evidence>
<evidence type="ECO:0000313" key="1">
    <source>
        <dbReference type="EMBL" id="PON43891.1"/>
    </source>
</evidence>
<proteinExistence type="predicted"/>
<comment type="caution">
    <text evidence="1">The sequence shown here is derived from an EMBL/GenBank/DDBJ whole genome shotgun (WGS) entry which is preliminary data.</text>
</comment>
<dbReference type="EMBL" id="JXTC01000605">
    <property type="protein sequence ID" value="PON43891.1"/>
    <property type="molecule type" value="Genomic_DNA"/>
</dbReference>
<organism evidence="1 2">
    <name type="scientific">Trema orientale</name>
    <name type="common">Charcoal tree</name>
    <name type="synonym">Celtis orientalis</name>
    <dbReference type="NCBI Taxonomy" id="63057"/>
    <lineage>
        <taxon>Eukaryota</taxon>
        <taxon>Viridiplantae</taxon>
        <taxon>Streptophyta</taxon>
        <taxon>Embryophyta</taxon>
        <taxon>Tracheophyta</taxon>
        <taxon>Spermatophyta</taxon>
        <taxon>Magnoliopsida</taxon>
        <taxon>eudicotyledons</taxon>
        <taxon>Gunneridae</taxon>
        <taxon>Pentapetalae</taxon>
        <taxon>rosids</taxon>
        <taxon>fabids</taxon>
        <taxon>Rosales</taxon>
        <taxon>Cannabaceae</taxon>
        <taxon>Trema</taxon>
    </lineage>
</organism>
<gene>
    <name evidence="1" type="ORF">TorRG33x02_332580</name>
</gene>
<dbReference type="AlphaFoldDB" id="A0A2P5B526"/>
<reference evidence="2" key="1">
    <citation type="submission" date="2016-06" db="EMBL/GenBank/DDBJ databases">
        <title>Parallel loss of symbiosis genes in relatives of nitrogen-fixing non-legume Parasponia.</title>
        <authorList>
            <person name="Van Velzen R."/>
            <person name="Holmer R."/>
            <person name="Bu F."/>
            <person name="Rutten L."/>
            <person name="Van Zeijl A."/>
            <person name="Liu W."/>
            <person name="Santuari L."/>
            <person name="Cao Q."/>
            <person name="Sharma T."/>
            <person name="Shen D."/>
            <person name="Roswanjaya Y."/>
            <person name="Wardhani T."/>
            <person name="Kalhor M.S."/>
            <person name="Jansen J."/>
            <person name="Van den Hoogen J."/>
            <person name="Gungor B."/>
            <person name="Hartog M."/>
            <person name="Hontelez J."/>
            <person name="Verver J."/>
            <person name="Yang W.-C."/>
            <person name="Schijlen E."/>
            <person name="Repin R."/>
            <person name="Schilthuizen M."/>
            <person name="Schranz E."/>
            <person name="Heidstra R."/>
            <person name="Miyata K."/>
            <person name="Fedorova E."/>
            <person name="Kohlen W."/>
            <person name="Bisseling T."/>
            <person name="Smit S."/>
            <person name="Geurts R."/>
        </authorList>
    </citation>
    <scope>NUCLEOTIDE SEQUENCE [LARGE SCALE GENOMIC DNA]</scope>
    <source>
        <strain evidence="2">cv. RG33-2</strain>
    </source>
</reference>
<accession>A0A2P5B526</accession>
<name>A0A2P5B526_TREOI</name>
<sequence length="41" mass="4486">MGSCFLGCGTPKNFELGRQSSHSKRHSTKFVIIDGDCRVEG</sequence>
<keyword evidence="2" id="KW-1185">Reference proteome</keyword>
<dbReference type="Proteomes" id="UP000237000">
    <property type="component" value="Unassembled WGS sequence"/>
</dbReference>